<accession>A0ACB8BVH8</accession>
<reference evidence="1" key="1">
    <citation type="journal article" date="2021" name="New Phytol.">
        <title>Evolutionary innovations through gain and loss of genes in the ectomycorrhizal Boletales.</title>
        <authorList>
            <person name="Wu G."/>
            <person name="Miyauchi S."/>
            <person name="Morin E."/>
            <person name="Kuo A."/>
            <person name="Drula E."/>
            <person name="Varga T."/>
            <person name="Kohler A."/>
            <person name="Feng B."/>
            <person name="Cao Y."/>
            <person name="Lipzen A."/>
            <person name="Daum C."/>
            <person name="Hundley H."/>
            <person name="Pangilinan J."/>
            <person name="Johnson J."/>
            <person name="Barry K."/>
            <person name="LaButti K."/>
            <person name="Ng V."/>
            <person name="Ahrendt S."/>
            <person name="Min B."/>
            <person name="Choi I.G."/>
            <person name="Park H."/>
            <person name="Plett J.M."/>
            <person name="Magnuson J."/>
            <person name="Spatafora J.W."/>
            <person name="Nagy L.G."/>
            <person name="Henrissat B."/>
            <person name="Grigoriev I.V."/>
            <person name="Yang Z.L."/>
            <person name="Xu J."/>
            <person name="Martin F.M."/>
        </authorList>
    </citation>
    <scope>NUCLEOTIDE SEQUENCE</scope>
    <source>
        <strain evidence="1">KUC20120723A-06</strain>
    </source>
</reference>
<protein>
    <submittedName>
        <fullName evidence="1">Uncharacterized protein</fullName>
    </submittedName>
</protein>
<comment type="caution">
    <text evidence="1">The sequence shown here is derived from an EMBL/GenBank/DDBJ whole genome shotgun (WGS) entry which is preliminary data.</text>
</comment>
<name>A0ACB8BVH8_9AGAM</name>
<dbReference type="EMBL" id="MU266340">
    <property type="protein sequence ID" value="KAH7929531.1"/>
    <property type="molecule type" value="Genomic_DNA"/>
</dbReference>
<gene>
    <name evidence="1" type="ORF">BV22DRAFT_1029380</name>
</gene>
<evidence type="ECO:0000313" key="1">
    <source>
        <dbReference type="EMBL" id="KAH7929531.1"/>
    </source>
</evidence>
<sequence length="371" mass="43576">MAINSPRRRRPANIMSHILTLRRKSRKDVRVDTNSTDSLPPPLPPKDTLWTYKQPLPETNTAPVSTSAVENYGRHETFNYAAVDVPAERAHIPISLPHQTPPRVPAKRRAEGPPAAAPLSPEEKAQRRLAAARQRELDEQAALREEEERKLLRKLEKEKQERRDRAEEAFRKAELQEQLRQAAARKAREEEEAANYEAQRSAELRARKRAEQERRMQYTKDLERWRAEQIQRAESQESEKEELRRRSEEERRARIERMSGEVFQEESALSGWVTIQWPESITWKRRYFQFDLNQGRVSLFRNPLEMSRAMDVVELDGRVESFNEWYEGFEELEAIPHSFAIKFVDGQDWLLYADSAEEKVRFLSLLPAPRL</sequence>
<dbReference type="Proteomes" id="UP000790709">
    <property type="component" value="Unassembled WGS sequence"/>
</dbReference>
<proteinExistence type="predicted"/>
<evidence type="ECO:0000313" key="2">
    <source>
        <dbReference type="Proteomes" id="UP000790709"/>
    </source>
</evidence>
<organism evidence="1 2">
    <name type="scientific">Leucogyrophana mollusca</name>
    <dbReference type="NCBI Taxonomy" id="85980"/>
    <lineage>
        <taxon>Eukaryota</taxon>
        <taxon>Fungi</taxon>
        <taxon>Dikarya</taxon>
        <taxon>Basidiomycota</taxon>
        <taxon>Agaricomycotina</taxon>
        <taxon>Agaricomycetes</taxon>
        <taxon>Agaricomycetidae</taxon>
        <taxon>Boletales</taxon>
        <taxon>Boletales incertae sedis</taxon>
        <taxon>Leucogyrophana</taxon>
    </lineage>
</organism>
<keyword evidence="2" id="KW-1185">Reference proteome</keyword>